<evidence type="ECO:0000256" key="1">
    <source>
        <dbReference type="SAM" id="MobiDB-lite"/>
    </source>
</evidence>
<evidence type="ECO:0000313" key="4">
    <source>
        <dbReference type="Proteomes" id="UP000315369"/>
    </source>
</evidence>
<dbReference type="SUPFAM" id="SSF56091">
    <property type="entry name" value="DNA ligase/mRNA capping enzyme, catalytic domain"/>
    <property type="match status" value="1"/>
</dbReference>
<dbReference type="AlphaFoldDB" id="A0A540WHJ5"/>
<reference evidence="3 4" key="1">
    <citation type="submission" date="2019-06" db="EMBL/GenBank/DDBJ databases">
        <authorList>
            <person name="Livingstone P."/>
            <person name="Whitworth D."/>
        </authorList>
    </citation>
    <scope>NUCLEOTIDE SEQUENCE [LARGE SCALE GENOMIC DNA]</scope>
    <source>
        <strain evidence="3 4">AM401</strain>
    </source>
</reference>
<feature type="domain" description="DNA ligase D 3'-phosphoesterase" evidence="2">
    <location>
        <begin position="1"/>
        <end position="45"/>
    </location>
</feature>
<dbReference type="Proteomes" id="UP000315369">
    <property type="component" value="Unassembled WGS sequence"/>
</dbReference>
<sequence length="156" mass="16988">GAGTVIVWDRGTWEPVGDARRGLADGKIVFRLHGQKLAGLWELVRISKPGEKKQDQWMLFKKRGDAWARPGTEYDVISALPDSVVQRPLGLIEEREPRDAGSPGAIGAEGAPAAARTDRSKRLPAKLEPQLATLVASVPAGDWIVEPKFDGYRLLA</sequence>
<proteinExistence type="predicted"/>
<accession>A0A540WHJ5</accession>
<dbReference type="Pfam" id="PF13298">
    <property type="entry name" value="LigD_N"/>
    <property type="match status" value="1"/>
</dbReference>
<feature type="region of interest" description="Disordered" evidence="1">
    <location>
        <begin position="94"/>
        <end position="122"/>
    </location>
</feature>
<feature type="compositionally biased region" description="Low complexity" evidence="1">
    <location>
        <begin position="100"/>
        <end position="115"/>
    </location>
</feature>
<gene>
    <name evidence="3" type="ORF">FJV41_50275</name>
</gene>
<feature type="non-terminal residue" evidence="3">
    <location>
        <position position="156"/>
    </location>
</feature>
<comment type="caution">
    <text evidence="3">The sequence shown here is derived from an EMBL/GenBank/DDBJ whole genome shotgun (WGS) entry which is preliminary data.</text>
</comment>
<protein>
    <submittedName>
        <fullName evidence="3">Exodeoxyribonuclease III</fullName>
    </submittedName>
</protein>
<keyword evidence="4" id="KW-1185">Reference proteome</keyword>
<dbReference type="InterPro" id="IPR014144">
    <property type="entry name" value="LigD_PE_domain"/>
</dbReference>
<evidence type="ECO:0000313" key="3">
    <source>
        <dbReference type="EMBL" id="TQF08377.1"/>
    </source>
</evidence>
<evidence type="ECO:0000259" key="2">
    <source>
        <dbReference type="Pfam" id="PF13298"/>
    </source>
</evidence>
<organism evidence="3 4">
    <name type="scientific">Myxococcus llanfairpwllgwyngyllgogerychwyrndrobwllllantysiliogogogochensis</name>
    <dbReference type="NCBI Taxonomy" id="2590453"/>
    <lineage>
        <taxon>Bacteria</taxon>
        <taxon>Pseudomonadati</taxon>
        <taxon>Myxococcota</taxon>
        <taxon>Myxococcia</taxon>
        <taxon>Myxococcales</taxon>
        <taxon>Cystobacterineae</taxon>
        <taxon>Myxococcaceae</taxon>
        <taxon>Myxococcus</taxon>
    </lineage>
</organism>
<dbReference type="EMBL" id="VIFM01000729">
    <property type="protein sequence ID" value="TQF08377.1"/>
    <property type="molecule type" value="Genomic_DNA"/>
</dbReference>
<feature type="non-terminal residue" evidence="3">
    <location>
        <position position="1"/>
    </location>
</feature>
<name>A0A540WHJ5_9BACT</name>